<comment type="subcellular location">
    <subcellularLocation>
        <location evidence="1">Membrane</location>
        <topology evidence="1">Multi-pass membrane protein</topology>
    </subcellularLocation>
</comment>
<keyword evidence="2" id="KW-0813">Transport</keyword>
<dbReference type="InterPro" id="IPR011701">
    <property type="entry name" value="MFS"/>
</dbReference>
<evidence type="ECO:0000256" key="5">
    <source>
        <dbReference type="ARBA" id="ARBA00023136"/>
    </source>
</evidence>
<feature type="transmembrane region" description="Helical" evidence="6">
    <location>
        <begin position="385"/>
        <end position="404"/>
    </location>
</feature>
<protein>
    <recommendedName>
        <fullName evidence="7">Major facilitator superfamily (MFS) profile domain-containing protein</fullName>
    </recommendedName>
</protein>
<sequence>MRLTRSKNQSPSSDDSFPTDQFVIIAICRLAEPIAVTAIFPYAWIMTKQFGMPDPSFWAGILIASFSFSEALCSLLWGGLSDRIGRRPVLLLGCFGTMISLLIVGFSTSFTMALVGRIFGGVLNGNIGVIQTVVGELTTKPEWEPKAYAVVPFIWAIGTIIGPAIGGILVNPAASYPDHFSKDGLFGRFPYLLPNLVCAFFMLFSIVSACFWLRETHPDLQNGRRARRGSIYQSITEQTPVISAGGATADNAVDLNSESYGTFNGVDVQKVEQWRLNEDGTSREPSISDKGAGKWLTRKIVMLTLALSIYTYHSMCYDHLLPIFYQDKAARDVTTYATSPFDIRGGLGLSTKAVGVIMSVNGVIALFIQAVIFPFVAERLGTWRVFVLVTVLHPVAFFIVPYLAFLPSKLLYPGIYTCLTIRNLFSILDYPVILILLKQASPSPAYLGRINGLAASAGAACRCVAPPIVGILYEWGSKIGFTGLAWWAAGFVAIIGVFQLYFVPRPMNETTVYKSIVPCLEDPAENTISDVVDVTVVDDEGTSSNLI</sequence>
<feature type="transmembrane region" description="Helical" evidence="6">
    <location>
        <begin position="410"/>
        <end position="437"/>
    </location>
</feature>
<evidence type="ECO:0000313" key="8">
    <source>
        <dbReference type="EMBL" id="KIW66916.1"/>
    </source>
</evidence>
<dbReference type="Pfam" id="PF07690">
    <property type="entry name" value="MFS_1"/>
    <property type="match status" value="1"/>
</dbReference>
<keyword evidence="3 6" id="KW-0812">Transmembrane</keyword>
<evidence type="ECO:0000256" key="3">
    <source>
        <dbReference type="ARBA" id="ARBA00022692"/>
    </source>
</evidence>
<proteinExistence type="predicted"/>
<evidence type="ECO:0000256" key="4">
    <source>
        <dbReference type="ARBA" id="ARBA00022989"/>
    </source>
</evidence>
<feature type="transmembrane region" description="Helical" evidence="6">
    <location>
        <begin position="296"/>
        <end position="313"/>
    </location>
</feature>
<dbReference type="GO" id="GO:0016020">
    <property type="term" value="C:membrane"/>
    <property type="evidence" value="ECO:0007669"/>
    <property type="project" value="UniProtKB-SubCell"/>
</dbReference>
<feature type="transmembrane region" description="Helical" evidence="6">
    <location>
        <begin position="114"/>
        <end position="135"/>
    </location>
</feature>
<dbReference type="PROSITE" id="PS50850">
    <property type="entry name" value="MFS"/>
    <property type="match status" value="1"/>
</dbReference>
<dbReference type="GO" id="GO:0022857">
    <property type="term" value="F:transmembrane transporter activity"/>
    <property type="evidence" value="ECO:0007669"/>
    <property type="project" value="InterPro"/>
</dbReference>
<feature type="domain" description="Major facilitator superfamily (MFS) profile" evidence="7">
    <location>
        <begin position="21"/>
        <end position="508"/>
    </location>
</feature>
<keyword evidence="9" id="KW-1185">Reference proteome</keyword>
<dbReference type="InterPro" id="IPR020846">
    <property type="entry name" value="MFS_dom"/>
</dbReference>
<feature type="transmembrane region" description="Helical" evidence="6">
    <location>
        <begin position="21"/>
        <end position="45"/>
    </location>
</feature>
<organism evidence="8 9">
    <name type="scientific">Phialophora macrospora</name>
    <dbReference type="NCBI Taxonomy" id="1851006"/>
    <lineage>
        <taxon>Eukaryota</taxon>
        <taxon>Fungi</taxon>
        <taxon>Dikarya</taxon>
        <taxon>Ascomycota</taxon>
        <taxon>Pezizomycotina</taxon>
        <taxon>Eurotiomycetes</taxon>
        <taxon>Chaetothyriomycetidae</taxon>
        <taxon>Chaetothyriales</taxon>
        <taxon>Herpotrichiellaceae</taxon>
        <taxon>Phialophora</taxon>
    </lineage>
</organism>
<keyword evidence="4 6" id="KW-1133">Transmembrane helix</keyword>
<feature type="transmembrane region" description="Helical" evidence="6">
    <location>
        <begin position="89"/>
        <end position="108"/>
    </location>
</feature>
<evidence type="ECO:0000256" key="6">
    <source>
        <dbReference type="SAM" id="Phobius"/>
    </source>
</evidence>
<evidence type="ECO:0000256" key="1">
    <source>
        <dbReference type="ARBA" id="ARBA00004141"/>
    </source>
</evidence>
<dbReference type="Gene3D" id="1.20.1250.20">
    <property type="entry name" value="MFS general substrate transporter like domains"/>
    <property type="match status" value="1"/>
</dbReference>
<evidence type="ECO:0000259" key="7">
    <source>
        <dbReference type="PROSITE" id="PS50850"/>
    </source>
</evidence>
<dbReference type="HOGENOM" id="CLU_001265_54_5_1"/>
<feature type="transmembrane region" description="Helical" evidence="6">
    <location>
        <begin position="484"/>
        <end position="503"/>
    </location>
</feature>
<name>A0A0D2CNZ4_9EURO</name>
<feature type="transmembrane region" description="Helical" evidence="6">
    <location>
        <begin position="147"/>
        <end position="171"/>
    </location>
</feature>
<feature type="transmembrane region" description="Helical" evidence="6">
    <location>
        <begin position="57"/>
        <end position="77"/>
    </location>
</feature>
<dbReference type="Proteomes" id="UP000054266">
    <property type="component" value="Unassembled WGS sequence"/>
</dbReference>
<feature type="transmembrane region" description="Helical" evidence="6">
    <location>
        <begin position="191"/>
        <end position="213"/>
    </location>
</feature>
<accession>A0A0D2CNZ4</accession>
<evidence type="ECO:0000313" key="9">
    <source>
        <dbReference type="Proteomes" id="UP000054266"/>
    </source>
</evidence>
<dbReference type="PANTHER" id="PTHR23504">
    <property type="entry name" value="MAJOR FACILITATOR SUPERFAMILY DOMAIN-CONTAINING PROTEIN 10"/>
    <property type="match status" value="1"/>
</dbReference>
<gene>
    <name evidence="8" type="ORF">PV04_06201</name>
</gene>
<dbReference type="SUPFAM" id="SSF103473">
    <property type="entry name" value="MFS general substrate transporter"/>
    <property type="match status" value="1"/>
</dbReference>
<dbReference type="InterPro" id="IPR036259">
    <property type="entry name" value="MFS_trans_sf"/>
</dbReference>
<dbReference type="AlphaFoldDB" id="A0A0D2CNZ4"/>
<feature type="transmembrane region" description="Helical" evidence="6">
    <location>
        <begin position="353"/>
        <end position="373"/>
    </location>
</feature>
<dbReference type="PANTHER" id="PTHR23504:SF2">
    <property type="entry name" value="TRANSPORTER, PUTATIVE (AFU_ORTHOLOGUE AFUA_8G04150)-RELATED"/>
    <property type="match status" value="1"/>
</dbReference>
<evidence type="ECO:0000256" key="2">
    <source>
        <dbReference type="ARBA" id="ARBA00022448"/>
    </source>
</evidence>
<feature type="transmembrane region" description="Helical" evidence="6">
    <location>
        <begin position="449"/>
        <end position="472"/>
    </location>
</feature>
<dbReference type="EMBL" id="KN846959">
    <property type="protein sequence ID" value="KIW66916.1"/>
    <property type="molecule type" value="Genomic_DNA"/>
</dbReference>
<dbReference type="CDD" id="cd17330">
    <property type="entry name" value="MFS_SLC46_TetA_like"/>
    <property type="match status" value="1"/>
</dbReference>
<keyword evidence="5 6" id="KW-0472">Membrane</keyword>
<reference evidence="8 9" key="1">
    <citation type="submission" date="2015-01" db="EMBL/GenBank/DDBJ databases">
        <title>The Genome Sequence of Capronia semiimmersa CBS27337.</title>
        <authorList>
            <consortium name="The Broad Institute Genomics Platform"/>
            <person name="Cuomo C."/>
            <person name="de Hoog S."/>
            <person name="Gorbushina A."/>
            <person name="Stielow B."/>
            <person name="Teixiera M."/>
            <person name="Abouelleil A."/>
            <person name="Chapman S.B."/>
            <person name="Priest M."/>
            <person name="Young S.K."/>
            <person name="Wortman J."/>
            <person name="Nusbaum C."/>
            <person name="Birren B."/>
        </authorList>
    </citation>
    <scope>NUCLEOTIDE SEQUENCE [LARGE SCALE GENOMIC DNA]</scope>
    <source>
        <strain evidence="8 9">CBS 27337</strain>
    </source>
</reference>